<dbReference type="Pfam" id="PF13204">
    <property type="entry name" value="Apiosidase"/>
    <property type="match status" value="1"/>
</dbReference>
<dbReference type="InterPro" id="IPR032260">
    <property type="entry name" value="DUF5060"/>
</dbReference>
<evidence type="ECO:0000313" key="5">
    <source>
        <dbReference type="Proteomes" id="UP000236732"/>
    </source>
</evidence>
<dbReference type="PANTHER" id="PTHR37836">
    <property type="entry name" value="LMO1036 PROTEIN"/>
    <property type="match status" value="1"/>
</dbReference>
<dbReference type="GO" id="GO:0005975">
    <property type="term" value="P:carbohydrate metabolic process"/>
    <property type="evidence" value="ECO:0007669"/>
    <property type="project" value="UniProtKB-ARBA"/>
</dbReference>
<feature type="domain" description="DUF5060" evidence="3">
    <location>
        <begin position="3"/>
        <end position="68"/>
    </location>
</feature>
<evidence type="ECO:0000259" key="3">
    <source>
        <dbReference type="Pfam" id="PF16586"/>
    </source>
</evidence>
<accession>A0A1H6E4M5</accession>
<keyword evidence="5" id="KW-1185">Reference proteome</keyword>
<dbReference type="RefSeq" id="WP_200824252.1">
    <property type="nucleotide sequence ID" value="NZ_FNVT01000007.1"/>
</dbReference>
<dbReference type="Pfam" id="PF16586">
    <property type="entry name" value="DUF5060"/>
    <property type="match status" value="1"/>
</dbReference>
<dbReference type="AlphaFoldDB" id="A0A1H6E4M5"/>
<protein>
    <recommendedName>
        <fullName evidence="6">DUF4038 domain-containing protein</fullName>
    </recommendedName>
</protein>
<dbReference type="InterPro" id="IPR025277">
    <property type="entry name" value="Apiosidase-like_cat_dom"/>
</dbReference>
<proteinExistence type="predicted"/>
<dbReference type="EMBL" id="FNVT01000007">
    <property type="protein sequence ID" value="SEG92199.1"/>
    <property type="molecule type" value="Genomic_DNA"/>
</dbReference>
<reference evidence="4 5" key="1">
    <citation type="submission" date="2016-10" db="EMBL/GenBank/DDBJ databases">
        <authorList>
            <person name="de Groot N.N."/>
        </authorList>
    </citation>
    <scope>NUCLEOTIDE SEQUENCE [LARGE SCALE GENOMIC DNA]</scope>
    <source>
        <strain evidence="4 5">CGMCC 4.7037</strain>
    </source>
</reference>
<dbReference type="PANTHER" id="PTHR37836:SF3">
    <property type="entry name" value="ENDOGLUCANASE"/>
    <property type="match status" value="1"/>
</dbReference>
<evidence type="ECO:0000313" key="4">
    <source>
        <dbReference type="EMBL" id="SEG92199.1"/>
    </source>
</evidence>
<evidence type="ECO:0008006" key="6">
    <source>
        <dbReference type="Google" id="ProtNLM"/>
    </source>
</evidence>
<evidence type="ECO:0000259" key="2">
    <source>
        <dbReference type="Pfam" id="PF13204"/>
    </source>
</evidence>
<dbReference type="Gene3D" id="3.20.20.80">
    <property type="entry name" value="Glycosidases"/>
    <property type="match status" value="1"/>
</dbReference>
<organism evidence="4 5">
    <name type="scientific">Nonomuraea solani</name>
    <dbReference type="NCBI Taxonomy" id="1144553"/>
    <lineage>
        <taxon>Bacteria</taxon>
        <taxon>Bacillati</taxon>
        <taxon>Actinomycetota</taxon>
        <taxon>Actinomycetes</taxon>
        <taxon>Streptosporangiales</taxon>
        <taxon>Streptosporangiaceae</taxon>
        <taxon>Nonomuraea</taxon>
    </lineage>
</organism>
<dbReference type="InterPro" id="IPR013783">
    <property type="entry name" value="Ig-like_fold"/>
</dbReference>
<evidence type="ECO:0000256" key="1">
    <source>
        <dbReference type="SAM" id="MobiDB-lite"/>
    </source>
</evidence>
<name>A0A1H6E4M5_9ACTN</name>
<dbReference type="Gene3D" id="2.60.40.10">
    <property type="entry name" value="Immunoglobulins"/>
    <property type="match status" value="1"/>
</dbReference>
<gene>
    <name evidence="4" type="ORF">SAMN05444920_107471</name>
</gene>
<feature type="domain" description="Apiosidase-like catalytic" evidence="2">
    <location>
        <begin position="105"/>
        <end position="425"/>
    </location>
</feature>
<sequence length="507" mass="55929">MGAWRETEITLTAAADLPDPYTGVDVWADFTHDGGLSLRRPAFWDGGRTWRVRFSSPLPDGRWRWTTGASVDDPGLRGVSGVVEVEPGEPANRFQRHGFWTMAPGGRGLVHADGTPAILVADTAWALPWRATEEQVRVYAADRHAKGFNAVLLMSVQPDMRAVGPRDRQADEGFGVAFEDLPTGHINDLDPAYFQYLDSLLGILAEHEIVPVLQPVFQGFGWKGLDVAGVVVPPAEYARYCRYLVARYGARPAIYLVGADGSGREPQIAAGGEEVHAWDCYGQPTGIHYRPHADNRASQDAGWLDFQWCQTGHTGEHVPERVADMWRNLPIKAVANGEPTYECTRSATNAAGWWQGHEAWSNLCAGGTMGVVYGAANIWQWRLHEDEPGQAPYFLAPSGGWRESLDFEGSTYVGLLGKILDGLPTTGMEPDWQSFISPRSLRVPGRLHIVYQENGGPLPPARDERVPKRYRVVDPRTGLTRAQGLREPGQPIPDDHEGPRVVIFSDE</sequence>
<dbReference type="Proteomes" id="UP000236732">
    <property type="component" value="Unassembled WGS sequence"/>
</dbReference>
<feature type="region of interest" description="Disordered" evidence="1">
    <location>
        <begin position="476"/>
        <end position="499"/>
    </location>
</feature>